<organism evidence="1">
    <name type="scientific">Arundo donax</name>
    <name type="common">Giant reed</name>
    <name type="synonym">Donax arundinaceus</name>
    <dbReference type="NCBI Taxonomy" id="35708"/>
    <lineage>
        <taxon>Eukaryota</taxon>
        <taxon>Viridiplantae</taxon>
        <taxon>Streptophyta</taxon>
        <taxon>Embryophyta</taxon>
        <taxon>Tracheophyta</taxon>
        <taxon>Spermatophyta</taxon>
        <taxon>Magnoliopsida</taxon>
        <taxon>Liliopsida</taxon>
        <taxon>Poales</taxon>
        <taxon>Poaceae</taxon>
        <taxon>PACMAD clade</taxon>
        <taxon>Arundinoideae</taxon>
        <taxon>Arundineae</taxon>
        <taxon>Arundo</taxon>
    </lineage>
</organism>
<reference evidence="1" key="1">
    <citation type="submission" date="2014-09" db="EMBL/GenBank/DDBJ databases">
        <authorList>
            <person name="Magalhaes I.L.F."/>
            <person name="Oliveira U."/>
            <person name="Santos F.R."/>
            <person name="Vidigal T.H.D.A."/>
            <person name="Brescovit A.D."/>
            <person name="Santos A.J."/>
        </authorList>
    </citation>
    <scope>NUCLEOTIDE SEQUENCE</scope>
    <source>
        <tissue evidence="1">Shoot tissue taken approximately 20 cm above the soil surface</tissue>
    </source>
</reference>
<accession>A0A0A9HRV2</accession>
<sequence>MKKVLSFLYVIYAGLKFPRNVSNISQVDN</sequence>
<evidence type="ECO:0000313" key="1">
    <source>
        <dbReference type="EMBL" id="JAE39472.1"/>
    </source>
</evidence>
<dbReference type="EMBL" id="GBRH01158424">
    <property type="protein sequence ID" value="JAE39472.1"/>
    <property type="molecule type" value="Transcribed_RNA"/>
</dbReference>
<name>A0A0A9HRV2_ARUDO</name>
<reference evidence="1" key="2">
    <citation type="journal article" date="2015" name="Data Brief">
        <title>Shoot transcriptome of the giant reed, Arundo donax.</title>
        <authorList>
            <person name="Barrero R.A."/>
            <person name="Guerrero F.D."/>
            <person name="Moolhuijzen P."/>
            <person name="Goolsby J.A."/>
            <person name="Tidwell J."/>
            <person name="Bellgard S.E."/>
            <person name="Bellgard M.I."/>
        </authorList>
    </citation>
    <scope>NUCLEOTIDE SEQUENCE</scope>
    <source>
        <tissue evidence="1">Shoot tissue taken approximately 20 cm above the soil surface</tissue>
    </source>
</reference>
<dbReference type="AlphaFoldDB" id="A0A0A9HRV2"/>
<proteinExistence type="predicted"/>
<protein>
    <submittedName>
        <fullName evidence="1">Uncharacterized protein</fullName>
    </submittedName>
</protein>